<evidence type="ECO:0000259" key="3">
    <source>
        <dbReference type="PROSITE" id="PS50041"/>
    </source>
</evidence>
<keyword evidence="1" id="KW-1015">Disulfide bond</keyword>
<evidence type="ECO:0000256" key="1">
    <source>
        <dbReference type="ARBA" id="ARBA00023157"/>
    </source>
</evidence>
<name>A0AAV2H163_LYMST</name>
<dbReference type="InterPro" id="IPR016186">
    <property type="entry name" value="C-type_lectin-like/link_sf"/>
</dbReference>
<feature type="chain" id="PRO_5043785630" description="C-type lectin domain-containing protein" evidence="2">
    <location>
        <begin position="27"/>
        <end position="251"/>
    </location>
</feature>
<protein>
    <recommendedName>
        <fullName evidence="3">C-type lectin domain-containing protein</fullName>
    </recommendedName>
</protein>
<sequence length="251" mass="28182">MENSHNMLSSLPSVLILFFAAISTAAVPGRTFKRNTDPLVDIVPLSPGWTETSSVSCVARCAREFLTCRSALFNKVTRHCTPGSWLLPSPSARDLTQGTLYSTAMSCNGKAESFTYAADNGVMCAWLSPRRLNYISAREDCIANQARLYTIRTDEKLELLLRHYPPDRDQYHQDKDRYWIGLDDLENEGLFIWADGTALADEWKARVFHPGQPDDHLGVEDCVIYNASFGPLNDIPCNDSWQYICETETSA</sequence>
<dbReference type="InterPro" id="IPR050801">
    <property type="entry name" value="Ca-Dep_Lectins_ImmuneDev"/>
</dbReference>
<dbReference type="InterPro" id="IPR018378">
    <property type="entry name" value="C-type_lectin_CS"/>
</dbReference>
<dbReference type="PROSITE" id="PS50041">
    <property type="entry name" value="C_TYPE_LECTIN_2"/>
    <property type="match status" value="1"/>
</dbReference>
<dbReference type="PANTHER" id="PTHR22801">
    <property type="entry name" value="LITHOSTATHINE"/>
    <property type="match status" value="1"/>
</dbReference>
<comment type="caution">
    <text evidence="4">The sequence shown here is derived from an EMBL/GenBank/DDBJ whole genome shotgun (WGS) entry which is preliminary data.</text>
</comment>
<proteinExistence type="predicted"/>
<evidence type="ECO:0000313" key="5">
    <source>
        <dbReference type="Proteomes" id="UP001497497"/>
    </source>
</evidence>
<dbReference type="InterPro" id="IPR001304">
    <property type="entry name" value="C-type_lectin-like"/>
</dbReference>
<feature type="domain" description="C-type lectin" evidence="3">
    <location>
        <begin position="120"/>
        <end position="246"/>
    </location>
</feature>
<dbReference type="EMBL" id="CAXITT010000001">
    <property type="protein sequence ID" value="CAL1526004.1"/>
    <property type="molecule type" value="Genomic_DNA"/>
</dbReference>
<dbReference type="Gene3D" id="3.10.100.10">
    <property type="entry name" value="Mannose-Binding Protein A, subunit A"/>
    <property type="match status" value="1"/>
</dbReference>
<dbReference type="SMART" id="SM00034">
    <property type="entry name" value="CLECT"/>
    <property type="match status" value="1"/>
</dbReference>
<gene>
    <name evidence="4" type="ORF">GSLYS_00000181001</name>
</gene>
<reference evidence="4 5" key="1">
    <citation type="submission" date="2024-04" db="EMBL/GenBank/DDBJ databases">
        <authorList>
            <consortium name="Genoscope - CEA"/>
            <person name="William W."/>
        </authorList>
    </citation>
    <scope>NUCLEOTIDE SEQUENCE [LARGE SCALE GENOMIC DNA]</scope>
</reference>
<dbReference type="Proteomes" id="UP001497497">
    <property type="component" value="Unassembled WGS sequence"/>
</dbReference>
<dbReference type="PANTHER" id="PTHR22801:SF63">
    <property type="entry name" value="C-TYPE LECTIN DOMAIN-CONTAINING PROTEIN"/>
    <property type="match status" value="1"/>
</dbReference>
<dbReference type="Pfam" id="PF00059">
    <property type="entry name" value="Lectin_C"/>
    <property type="match status" value="1"/>
</dbReference>
<dbReference type="SUPFAM" id="SSF56436">
    <property type="entry name" value="C-type lectin-like"/>
    <property type="match status" value="1"/>
</dbReference>
<accession>A0AAV2H163</accession>
<feature type="signal peptide" evidence="2">
    <location>
        <begin position="1"/>
        <end position="26"/>
    </location>
</feature>
<organism evidence="4 5">
    <name type="scientific">Lymnaea stagnalis</name>
    <name type="common">Great pond snail</name>
    <name type="synonym">Helix stagnalis</name>
    <dbReference type="NCBI Taxonomy" id="6523"/>
    <lineage>
        <taxon>Eukaryota</taxon>
        <taxon>Metazoa</taxon>
        <taxon>Spiralia</taxon>
        <taxon>Lophotrochozoa</taxon>
        <taxon>Mollusca</taxon>
        <taxon>Gastropoda</taxon>
        <taxon>Heterobranchia</taxon>
        <taxon>Euthyneura</taxon>
        <taxon>Panpulmonata</taxon>
        <taxon>Hygrophila</taxon>
        <taxon>Lymnaeoidea</taxon>
        <taxon>Lymnaeidae</taxon>
        <taxon>Lymnaea</taxon>
    </lineage>
</organism>
<keyword evidence="5" id="KW-1185">Reference proteome</keyword>
<dbReference type="AlphaFoldDB" id="A0AAV2H163"/>
<evidence type="ECO:0000313" key="4">
    <source>
        <dbReference type="EMBL" id="CAL1526004.1"/>
    </source>
</evidence>
<keyword evidence="2" id="KW-0732">Signal</keyword>
<dbReference type="InterPro" id="IPR016187">
    <property type="entry name" value="CTDL_fold"/>
</dbReference>
<dbReference type="PROSITE" id="PS00615">
    <property type="entry name" value="C_TYPE_LECTIN_1"/>
    <property type="match status" value="1"/>
</dbReference>
<evidence type="ECO:0000256" key="2">
    <source>
        <dbReference type="SAM" id="SignalP"/>
    </source>
</evidence>